<evidence type="ECO:0000313" key="3">
    <source>
        <dbReference type="EMBL" id="OGH80620.1"/>
    </source>
</evidence>
<name>A0A1F6NA47_9BACT</name>
<comment type="caution">
    <text evidence="3">The sequence shown here is derived from an EMBL/GenBank/DDBJ whole genome shotgun (WGS) entry which is preliminary data.</text>
</comment>
<keyword evidence="1" id="KW-1133">Transmembrane helix</keyword>
<dbReference type="PANTHER" id="PTHR30024:SF42">
    <property type="entry name" value="ALIPHATIC SULFONATES-BINDING PROTEIN-RELATED"/>
    <property type="match status" value="1"/>
</dbReference>
<evidence type="ECO:0000259" key="2">
    <source>
        <dbReference type="Pfam" id="PF09084"/>
    </source>
</evidence>
<evidence type="ECO:0000313" key="4">
    <source>
        <dbReference type="Proteomes" id="UP000178726"/>
    </source>
</evidence>
<reference evidence="3 4" key="1">
    <citation type="journal article" date="2016" name="Nat. Commun.">
        <title>Thousands of microbial genomes shed light on interconnected biogeochemical processes in an aquifer system.</title>
        <authorList>
            <person name="Anantharaman K."/>
            <person name="Brown C.T."/>
            <person name="Hug L.A."/>
            <person name="Sharon I."/>
            <person name="Castelle C.J."/>
            <person name="Probst A.J."/>
            <person name="Thomas B.C."/>
            <person name="Singh A."/>
            <person name="Wilkins M.J."/>
            <person name="Karaoz U."/>
            <person name="Brodie E.L."/>
            <person name="Williams K.H."/>
            <person name="Hubbard S.S."/>
            <person name="Banfield J.F."/>
        </authorList>
    </citation>
    <scope>NUCLEOTIDE SEQUENCE [LARGE SCALE GENOMIC DNA]</scope>
</reference>
<dbReference type="SUPFAM" id="SSF53850">
    <property type="entry name" value="Periplasmic binding protein-like II"/>
    <property type="match status" value="1"/>
</dbReference>
<proteinExistence type="predicted"/>
<protein>
    <recommendedName>
        <fullName evidence="2">SsuA/THI5-like domain-containing protein</fullName>
    </recommendedName>
</protein>
<accession>A0A1F6NA47</accession>
<dbReference type="InterPro" id="IPR015168">
    <property type="entry name" value="SsuA/THI5"/>
</dbReference>
<dbReference type="PANTHER" id="PTHR30024">
    <property type="entry name" value="ALIPHATIC SULFONATES-BINDING PROTEIN-RELATED"/>
    <property type="match status" value="1"/>
</dbReference>
<gene>
    <name evidence="3" type="ORF">A3I29_04310</name>
</gene>
<dbReference type="AlphaFoldDB" id="A0A1F6NA47"/>
<keyword evidence="1" id="KW-0812">Transmembrane</keyword>
<dbReference type="Gene3D" id="3.40.190.10">
    <property type="entry name" value="Periplasmic binding protein-like II"/>
    <property type="match status" value="2"/>
</dbReference>
<organism evidence="3 4">
    <name type="scientific">Candidatus Magasanikbacteria bacterium RIFCSPLOWO2_02_FULL_44_11</name>
    <dbReference type="NCBI Taxonomy" id="1798689"/>
    <lineage>
        <taxon>Bacteria</taxon>
        <taxon>Candidatus Magasanikiibacteriota</taxon>
    </lineage>
</organism>
<dbReference type="Proteomes" id="UP000178726">
    <property type="component" value="Unassembled WGS sequence"/>
</dbReference>
<dbReference type="STRING" id="1798689.A3I29_04310"/>
<keyword evidence="1" id="KW-0472">Membrane</keyword>
<evidence type="ECO:0000256" key="1">
    <source>
        <dbReference type="SAM" id="Phobius"/>
    </source>
</evidence>
<sequence>MNVNFMNKQKLTLIFIGIIVLGSLSLVLLRDRHSTISVVPELAQVRIGWQTPWATEGQLTQILKHTDILKNNEIEGDFKGFTYGGPLNEAALAGEVDIIFTADQPAATLLAKDDKWTIVGRLMYNRVSLYVPPMSPITTVADLKGKTVAMPFGAAAQRMALKAEQDAGLDPKVDVNNINLGIYEQSDLVRDPNAKTWGNIDAMAGFDPTPAIFEEKGLVRNLKVDKVVSVILVSNNLIERDPASVSHFLKAFNDAYDYYRNNISQADSWFIAESGLDITPRALEIAADVEPNLKVTSKNGIRIGFNDEDYKMIQEAADFIFDQGLVKKRVIMREHIDTSFLEEIAK</sequence>
<feature type="transmembrane region" description="Helical" evidence="1">
    <location>
        <begin position="12"/>
        <end position="29"/>
    </location>
</feature>
<dbReference type="Pfam" id="PF09084">
    <property type="entry name" value="NMT1"/>
    <property type="match status" value="1"/>
</dbReference>
<dbReference type="EMBL" id="MFQK01000038">
    <property type="protein sequence ID" value="OGH80620.1"/>
    <property type="molecule type" value="Genomic_DNA"/>
</dbReference>
<feature type="domain" description="SsuA/THI5-like" evidence="2">
    <location>
        <begin position="91"/>
        <end position="262"/>
    </location>
</feature>